<dbReference type="Gene3D" id="3.30.70.2390">
    <property type="match status" value="1"/>
</dbReference>
<evidence type="ECO:0000313" key="2">
    <source>
        <dbReference type="EMBL" id="MFC4336411.1"/>
    </source>
</evidence>
<protein>
    <submittedName>
        <fullName evidence="2">LytR C-terminal domain-containing protein</fullName>
    </submittedName>
</protein>
<sequence>MRFARVRAFVVVCVLVLVAGVATWIAISKDTQGDGASGACGGDLIPIETDPEKIPPLEDIEIVVLNGTDRDGLAETARNQLEERGFTVVESDDTEARVDKSAEVTYGPDQYLAGLHVKSYFYRGAENFQADWDKPVTVTVGEGFDQVLRTDEALRTWSHASSIDPPKGTCSVD</sequence>
<feature type="domain" description="LytR/CpsA/Psr regulator C-terminal" evidence="1">
    <location>
        <begin position="59"/>
        <end position="144"/>
    </location>
</feature>
<dbReference type="Pfam" id="PF13399">
    <property type="entry name" value="LytR_C"/>
    <property type="match status" value="1"/>
</dbReference>
<dbReference type="EMBL" id="JBHSDK010000019">
    <property type="protein sequence ID" value="MFC4336411.1"/>
    <property type="molecule type" value="Genomic_DNA"/>
</dbReference>
<comment type="caution">
    <text evidence="2">The sequence shown here is derived from an EMBL/GenBank/DDBJ whole genome shotgun (WGS) entry which is preliminary data.</text>
</comment>
<gene>
    <name evidence="2" type="ORF">ACFPET_14505</name>
</gene>
<dbReference type="InterPro" id="IPR027381">
    <property type="entry name" value="LytR/CpsA/Psr_C"/>
</dbReference>
<dbReference type="Proteomes" id="UP001595823">
    <property type="component" value="Unassembled WGS sequence"/>
</dbReference>
<dbReference type="RefSeq" id="WP_380622316.1">
    <property type="nucleotide sequence ID" value="NZ_JBHSDK010000019.1"/>
</dbReference>
<organism evidence="2 3">
    <name type="scientific">Salininema proteolyticum</name>
    <dbReference type="NCBI Taxonomy" id="1607685"/>
    <lineage>
        <taxon>Bacteria</taxon>
        <taxon>Bacillati</taxon>
        <taxon>Actinomycetota</taxon>
        <taxon>Actinomycetes</taxon>
        <taxon>Glycomycetales</taxon>
        <taxon>Glycomycetaceae</taxon>
        <taxon>Salininema</taxon>
    </lineage>
</organism>
<evidence type="ECO:0000313" key="3">
    <source>
        <dbReference type="Proteomes" id="UP001595823"/>
    </source>
</evidence>
<accession>A0ABV8U0R5</accession>
<name>A0ABV8U0R5_9ACTN</name>
<reference evidence="3" key="1">
    <citation type="journal article" date="2019" name="Int. J. Syst. Evol. Microbiol.">
        <title>The Global Catalogue of Microorganisms (GCM) 10K type strain sequencing project: providing services to taxonomists for standard genome sequencing and annotation.</title>
        <authorList>
            <consortium name="The Broad Institute Genomics Platform"/>
            <consortium name="The Broad Institute Genome Sequencing Center for Infectious Disease"/>
            <person name="Wu L."/>
            <person name="Ma J."/>
        </authorList>
    </citation>
    <scope>NUCLEOTIDE SEQUENCE [LARGE SCALE GENOMIC DNA]</scope>
    <source>
        <strain evidence="3">IBRC-M 10908</strain>
    </source>
</reference>
<proteinExistence type="predicted"/>
<keyword evidence="3" id="KW-1185">Reference proteome</keyword>
<evidence type="ECO:0000259" key="1">
    <source>
        <dbReference type="Pfam" id="PF13399"/>
    </source>
</evidence>